<dbReference type="InterPro" id="IPR051311">
    <property type="entry name" value="DedA_domain"/>
</dbReference>
<dbReference type="Proteomes" id="UP000669605">
    <property type="component" value="Unassembled WGS sequence"/>
</dbReference>
<dbReference type="PANTHER" id="PTHR42709">
    <property type="entry name" value="ALKALINE PHOSPHATASE LIKE PROTEIN"/>
    <property type="match status" value="1"/>
</dbReference>
<feature type="transmembrane region" description="Helical" evidence="1">
    <location>
        <begin position="20"/>
        <end position="37"/>
    </location>
</feature>
<accession>A0ABX1QKN6</accession>
<evidence type="ECO:0000259" key="2">
    <source>
        <dbReference type="Pfam" id="PF09335"/>
    </source>
</evidence>
<keyword evidence="1" id="KW-1133">Transmembrane helix</keyword>
<feature type="transmembrane region" description="Helical" evidence="1">
    <location>
        <begin position="57"/>
        <end position="80"/>
    </location>
</feature>
<organism evidence="3 4">
    <name type="scientific">Tepidiphilus baoligensis</name>
    <dbReference type="NCBI Taxonomy" id="2698687"/>
    <lineage>
        <taxon>Bacteria</taxon>
        <taxon>Pseudomonadati</taxon>
        <taxon>Pseudomonadota</taxon>
        <taxon>Hydrogenophilia</taxon>
        <taxon>Hydrogenophilales</taxon>
        <taxon>Hydrogenophilaceae</taxon>
        <taxon>Tepidiphilus</taxon>
    </lineage>
</organism>
<feature type="domain" description="VTT" evidence="2">
    <location>
        <begin position="38"/>
        <end position="156"/>
    </location>
</feature>
<evidence type="ECO:0000256" key="1">
    <source>
        <dbReference type="SAM" id="Phobius"/>
    </source>
</evidence>
<keyword evidence="1" id="KW-0812">Transmembrane</keyword>
<evidence type="ECO:0000313" key="4">
    <source>
        <dbReference type="Proteomes" id="UP000669605"/>
    </source>
</evidence>
<dbReference type="EMBL" id="JAAAUB010000001">
    <property type="protein sequence ID" value="NMH15841.1"/>
    <property type="molecule type" value="Genomic_DNA"/>
</dbReference>
<dbReference type="PANTHER" id="PTHR42709:SF11">
    <property type="entry name" value="DEDA FAMILY PROTEIN"/>
    <property type="match status" value="1"/>
</dbReference>
<feature type="transmembrane region" description="Helical" evidence="1">
    <location>
        <begin position="175"/>
        <end position="194"/>
    </location>
</feature>
<reference evidence="3 4" key="1">
    <citation type="journal article" date="2020" name="Curr. Microbiol.">
        <title>Tepidiphilus baoligensis sp. nov., a Novel Bacterium of the Family Hydrogenophilaceae Isolated from an Oil Reservoir.</title>
        <authorList>
            <person name="Zhang X."/>
            <person name="Wang G."/>
            <person name="Ma X."/>
            <person name="Yu J."/>
            <person name="You J."/>
            <person name="Xue Y."/>
            <person name="Ma Y."/>
        </authorList>
    </citation>
    <scope>NUCLEOTIDE SEQUENCE [LARGE SCALE GENOMIC DNA]</scope>
    <source>
        <strain evidence="3 4">B18-69</strain>
    </source>
</reference>
<comment type="caution">
    <text evidence="3">The sequence shown here is derived from an EMBL/GenBank/DDBJ whole genome shotgun (WGS) entry which is preliminary data.</text>
</comment>
<keyword evidence="4" id="KW-1185">Reference proteome</keyword>
<dbReference type="RefSeq" id="WP_142805253.1">
    <property type="nucleotide sequence ID" value="NZ_JAAAUB010000001.1"/>
</dbReference>
<dbReference type="InterPro" id="IPR032816">
    <property type="entry name" value="VTT_dom"/>
</dbReference>
<sequence length="195" mass="21801">MKIFSALFDRVMRWSRHPRAPWYLALLSFAESSFFPVPPDVMLAPMALASPRRAWVLALITTVASVLGGLLGYTIGYFAFATIRPWLEGSSYWSSYLVARAWFDDWGVWAVFVAGFSPIPYKVFTIAAGVAQMALLPFTLASLVGRGGRFFLVAALMRWGGERMEARLHRIVDRLGWASVALAVLAFGLYRLGWI</sequence>
<feature type="transmembrane region" description="Helical" evidence="1">
    <location>
        <begin position="133"/>
        <end position="154"/>
    </location>
</feature>
<protein>
    <submittedName>
        <fullName evidence="3">DedA family protein</fullName>
    </submittedName>
</protein>
<keyword evidence="1" id="KW-0472">Membrane</keyword>
<dbReference type="Pfam" id="PF09335">
    <property type="entry name" value="VTT_dom"/>
    <property type="match status" value="1"/>
</dbReference>
<name>A0ABX1QKN6_9PROT</name>
<gene>
    <name evidence="3" type="ORF">GV368_01690</name>
</gene>
<feature type="transmembrane region" description="Helical" evidence="1">
    <location>
        <begin position="101"/>
        <end position="121"/>
    </location>
</feature>
<proteinExistence type="predicted"/>
<evidence type="ECO:0000313" key="3">
    <source>
        <dbReference type="EMBL" id="NMH15841.1"/>
    </source>
</evidence>